<dbReference type="Pfam" id="PF04488">
    <property type="entry name" value="Gly_transf_sug"/>
    <property type="match status" value="1"/>
</dbReference>
<sequence length="103" mass="12457">MNFSGKWWERINEEKDWSSRIKIFWLEPPSEIFGQELSKGWRLPHGSDIERIQILIKYGGIWFDNDVYVVQNLNYYRRFEMALAWDENQFLGTQVLVANKKQN</sequence>
<dbReference type="SUPFAM" id="SSF53448">
    <property type="entry name" value="Nucleotide-diphospho-sugar transferases"/>
    <property type="match status" value="1"/>
</dbReference>
<accession>A0AA88I7P6</accession>
<dbReference type="PANTHER" id="PTHR46830">
    <property type="entry name" value="TRANSFERASE, PUTATIVE-RELATED"/>
    <property type="match status" value="1"/>
</dbReference>
<proteinExistence type="predicted"/>
<dbReference type="InterPro" id="IPR029044">
    <property type="entry name" value="Nucleotide-diphossugar_trans"/>
</dbReference>
<protein>
    <submittedName>
        <fullName evidence="1">Uncharacterized protein</fullName>
    </submittedName>
</protein>
<dbReference type="Proteomes" id="UP001187531">
    <property type="component" value="Unassembled WGS sequence"/>
</dbReference>
<evidence type="ECO:0000313" key="1">
    <source>
        <dbReference type="EMBL" id="KAK2721401.1"/>
    </source>
</evidence>
<name>A0AA88I7P6_ARTSF</name>
<comment type="caution">
    <text evidence="1">The sequence shown here is derived from an EMBL/GenBank/DDBJ whole genome shotgun (WGS) entry which is preliminary data.</text>
</comment>
<dbReference type="Gene3D" id="3.90.550.20">
    <property type="match status" value="1"/>
</dbReference>
<dbReference type="PANTHER" id="PTHR46830:SF1">
    <property type="entry name" value="ALPHA-1,4-N-ACETYLGLUCOSAMINYLTRANSFERASE"/>
    <property type="match status" value="1"/>
</dbReference>
<reference evidence="1" key="1">
    <citation type="submission" date="2023-07" db="EMBL/GenBank/DDBJ databases">
        <title>Chromosome-level genome assembly of Artemia franciscana.</title>
        <authorList>
            <person name="Jo E."/>
        </authorList>
    </citation>
    <scope>NUCLEOTIDE SEQUENCE</scope>
    <source>
        <tissue evidence="1">Whole body</tissue>
    </source>
</reference>
<dbReference type="EMBL" id="JAVRJZ010000006">
    <property type="protein sequence ID" value="KAK2721401.1"/>
    <property type="molecule type" value="Genomic_DNA"/>
</dbReference>
<dbReference type="AlphaFoldDB" id="A0AA88I7P6"/>
<gene>
    <name evidence="1" type="ORF">QYM36_003624</name>
</gene>
<evidence type="ECO:0000313" key="2">
    <source>
        <dbReference type="Proteomes" id="UP001187531"/>
    </source>
</evidence>
<organism evidence="1 2">
    <name type="scientific">Artemia franciscana</name>
    <name type="common">Brine shrimp</name>
    <name type="synonym">Artemia sanfranciscana</name>
    <dbReference type="NCBI Taxonomy" id="6661"/>
    <lineage>
        <taxon>Eukaryota</taxon>
        <taxon>Metazoa</taxon>
        <taxon>Ecdysozoa</taxon>
        <taxon>Arthropoda</taxon>
        <taxon>Crustacea</taxon>
        <taxon>Branchiopoda</taxon>
        <taxon>Anostraca</taxon>
        <taxon>Artemiidae</taxon>
        <taxon>Artemia</taxon>
    </lineage>
</organism>
<dbReference type="InterPro" id="IPR007577">
    <property type="entry name" value="GlycoTrfase_DXD_sugar-bd_CS"/>
</dbReference>
<keyword evidence="2" id="KW-1185">Reference proteome</keyword>